<protein>
    <submittedName>
        <fullName evidence="2">Type III flagellar switch regulator (C-ring) FliN C-term</fullName>
    </submittedName>
</protein>
<reference evidence="3" key="1">
    <citation type="submission" date="2016-10" db="EMBL/GenBank/DDBJ databases">
        <authorList>
            <person name="Varghese N."/>
            <person name="Submissions S."/>
        </authorList>
    </citation>
    <scope>NUCLEOTIDE SEQUENCE [LARGE SCALE GENOMIC DNA]</scope>
    <source>
        <strain evidence="3">CGMCC 1.11014</strain>
    </source>
</reference>
<name>A0A1I7M496_9BURK</name>
<keyword evidence="2" id="KW-0282">Flagellum</keyword>
<sequence length="272" mass="27714">MQVRPYALLGAAALAAVRGALERAADAWCADWGLPRHQLALTAERAWEGGALHAPAWRLSHAAGEQALWLGWPLDLAPLLQGMLFAPDKRHAPPGGAPARMAQAGAEAALAALAEGLARSLLGAHTGAGAAGDEPPQAVWRHASGAVRVDVRLGKQACTGVLNHAAVLALCASQAGAASPAPLAPLKPVDRARALGHLPLRLQVDAGRAEVGLGSLLALGVGDVIRLDTLADQPLAIKGPDGRVLFGGHLGTLEKTIALEIVRSNSSSGAKA</sequence>
<dbReference type="InterPro" id="IPR001543">
    <property type="entry name" value="FliN-like_C"/>
</dbReference>
<accession>A0A1I7M496</accession>
<keyword evidence="3" id="KW-1185">Reference proteome</keyword>
<organism evidence="2 3">
    <name type="scientific">Pseudoduganella namucuonensis</name>
    <dbReference type="NCBI Taxonomy" id="1035707"/>
    <lineage>
        <taxon>Bacteria</taxon>
        <taxon>Pseudomonadati</taxon>
        <taxon>Pseudomonadota</taxon>
        <taxon>Betaproteobacteria</taxon>
        <taxon>Burkholderiales</taxon>
        <taxon>Oxalobacteraceae</taxon>
        <taxon>Telluria group</taxon>
        <taxon>Pseudoduganella</taxon>
    </lineage>
</organism>
<gene>
    <name evidence="2" type="ORF">SAMN05216552_105414</name>
</gene>
<evidence type="ECO:0000259" key="1">
    <source>
        <dbReference type="Pfam" id="PF01052"/>
    </source>
</evidence>
<dbReference type="Gene3D" id="2.30.330.10">
    <property type="entry name" value="SpoA-like"/>
    <property type="match status" value="1"/>
</dbReference>
<proteinExistence type="predicted"/>
<dbReference type="STRING" id="1035707.SAMN05216552_105414"/>
<dbReference type="AlphaFoldDB" id="A0A1I7M496"/>
<dbReference type="EMBL" id="FPBO01000054">
    <property type="protein sequence ID" value="SFV16640.1"/>
    <property type="molecule type" value="Genomic_DNA"/>
</dbReference>
<dbReference type="OrthoDB" id="8779584at2"/>
<feature type="domain" description="Flagellar motor switch protein FliN-like C-terminal" evidence="1">
    <location>
        <begin position="194"/>
        <end position="263"/>
    </location>
</feature>
<dbReference type="InterPro" id="IPR036429">
    <property type="entry name" value="SpoA-like_sf"/>
</dbReference>
<dbReference type="Proteomes" id="UP000199391">
    <property type="component" value="Unassembled WGS sequence"/>
</dbReference>
<keyword evidence="2" id="KW-0969">Cilium</keyword>
<evidence type="ECO:0000313" key="3">
    <source>
        <dbReference type="Proteomes" id="UP000199391"/>
    </source>
</evidence>
<dbReference type="Pfam" id="PF01052">
    <property type="entry name" value="FliMN_C"/>
    <property type="match status" value="1"/>
</dbReference>
<keyword evidence="2" id="KW-0966">Cell projection</keyword>
<dbReference type="SUPFAM" id="SSF101801">
    <property type="entry name" value="Surface presentation of antigens (SPOA)"/>
    <property type="match status" value="1"/>
</dbReference>
<dbReference type="RefSeq" id="WP_093560960.1">
    <property type="nucleotide sequence ID" value="NZ_FPBO01000054.1"/>
</dbReference>
<evidence type="ECO:0000313" key="2">
    <source>
        <dbReference type="EMBL" id="SFV16640.1"/>
    </source>
</evidence>